<keyword evidence="1" id="KW-0812">Transmembrane</keyword>
<feature type="domain" description="YcxB-like C-terminal" evidence="2">
    <location>
        <begin position="112"/>
        <end position="169"/>
    </location>
</feature>
<organism evidence="3 4">
    <name type="scientific">Lentibacillus persicus</name>
    <dbReference type="NCBI Taxonomy" id="640948"/>
    <lineage>
        <taxon>Bacteria</taxon>
        <taxon>Bacillati</taxon>
        <taxon>Bacillota</taxon>
        <taxon>Bacilli</taxon>
        <taxon>Bacillales</taxon>
        <taxon>Bacillaceae</taxon>
        <taxon>Lentibacillus</taxon>
    </lineage>
</organism>
<dbReference type="OrthoDB" id="2866610at2"/>
<evidence type="ECO:0000313" key="4">
    <source>
        <dbReference type="Proteomes" id="UP000199474"/>
    </source>
</evidence>
<protein>
    <submittedName>
        <fullName evidence="3">YcxB-like protein</fullName>
    </submittedName>
</protein>
<sequence length="183" mass="21879">MNNSENVSVRGTLSFEDIKEFQIHHLKFLGIIAFITIFVLFTPLLFIAMRIIFLDILRVNLLFIQVVLALILSLIAATLMYFWFRLVIRFRSTSEYKSDQQIRSEVIYTFCDDGINQKRSNSNIYYEWDDVISIYEHQNMYLLYVSKFKAIILPKRFFETEDQKELFKQVVCKNITTQKTKWL</sequence>
<evidence type="ECO:0000256" key="1">
    <source>
        <dbReference type="SAM" id="Phobius"/>
    </source>
</evidence>
<reference evidence="4" key="1">
    <citation type="submission" date="2016-10" db="EMBL/GenBank/DDBJ databases">
        <authorList>
            <person name="Varghese N."/>
            <person name="Submissions S."/>
        </authorList>
    </citation>
    <scope>NUCLEOTIDE SEQUENCE [LARGE SCALE GENOMIC DNA]</scope>
    <source>
        <strain evidence="4">DSM 22530</strain>
    </source>
</reference>
<gene>
    <name evidence="3" type="ORF">SAMN05216238_1121</name>
</gene>
<evidence type="ECO:0000313" key="3">
    <source>
        <dbReference type="EMBL" id="SFE28075.1"/>
    </source>
</evidence>
<dbReference type="InterPro" id="IPR025588">
    <property type="entry name" value="YcxB-like_C"/>
</dbReference>
<evidence type="ECO:0000259" key="2">
    <source>
        <dbReference type="Pfam" id="PF14317"/>
    </source>
</evidence>
<dbReference type="RefSeq" id="WP_090086700.1">
    <property type="nucleotide sequence ID" value="NZ_FOMR01000012.1"/>
</dbReference>
<dbReference type="Pfam" id="PF14317">
    <property type="entry name" value="YcxB"/>
    <property type="match status" value="1"/>
</dbReference>
<dbReference type="Proteomes" id="UP000199474">
    <property type="component" value="Unassembled WGS sequence"/>
</dbReference>
<name>A0A1I1Z8R1_9BACI</name>
<keyword evidence="1" id="KW-0472">Membrane</keyword>
<dbReference type="EMBL" id="FOMR01000012">
    <property type="protein sequence ID" value="SFE28075.1"/>
    <property type="molecule type" value="Genomic_DNA"/>
</dbReference>
<feature type="transmembrane region" description="Helical" evidence="1">
    <location>
        <begin position="59"/>
        <end position="84"/>
    </location>
</feature>
<keyword evidence="4" id="KW-1185">Reference proteome</keyword>
<accession>A0A1I1Z8R1</accession>
<feature type="transmembrane region" description="Helical" evidence="1">
    <location>
        <begin position="28"/>
        <end position="53"/>
    </location>
</feature>
<proteinExistence type="predicted"/>
<dbReference type="AlphaFoldDB" id="A0A1I1Z8R1"/>
<keyword evidence="1" id="KW-1133">Transmembrane helix</keyword>